<organism evidence="2 3">
    <name type="scientific">Diploptera punctata</name>
    <name type="common">Pacific beetle cockroach</name>
    <dbReference type="NCBI Taxonomy" id="6984"/>
    <lineage>
        <taxon>Eukaryota</taxon>
        <taxon>Metazoa</taxon>
        <taxon>Ecdysozoa</taxon>
        <taxon>Arthropoda</taxon>
        <taxon>Hexapoda</taxon>
        <taxon>Insecta</taxon>
        <taxon>Pterygota</taxon>
        <taxon>Neoptera</taxon>
        <taxon>Polyneoptera</taxon>
        <taxon>Dictyoptera</taxon>
        <taxon>Blattodea</taxon>
        <taxon>Blaberoidea</taxon>
        <taxon>Blaberidae</taxon>
        <taxon>Diplopterinae</taxon>
        <taxon>Diploptera</taxon>
    </lineage>
</organism>
<evidence type="ECO:0000313" key="3">
    <source>
        <dbReference type="Proteomes" id="UP001233999"/>
    </source>
</evidence>
<evidence type="ECO:0000313" key="2">
    <source>
        <dbReference type="EMBL" id="KAJ9601355.1"/>
    </source>
</evidence>
<comment type="caution">
    <text evidence="2">The sequence shown here is derived from an EMBL/GenBank/DDBJ whole genome shotgun (WGS) entry which is preliminary data.</text>
</comment>
<dbReference type="Proteomes" id="UP001233999">
    <property type="component" value="Unassembled WGS sequence"/>
</dbReference>
<keyword evidence="3" id="KW-1185">Reference proteome</keyword>
<reference evidence="2" key="2">
    <citation type="submission" date="2023-05" db="EMBL/GenBank/DDBJ databases">
        <authorList>
            <person name="Fouks B."/>
        </authorList>
    </citation>
    <scope>NUCLEOTIDE SEQUENCE</scope>
    <source>
        <strain evidence="2">Stay&amp;Tobe</strain>
        <tissue evidence="2">Testes</tissue>
    </source>
</reference>
<sequence>ILIVECLHYSVSVSIITNITKFITVSDLWLCWSIRQFKSRRLRWRQKSVSFTSRSSIGMPSLYELKSCPACIISHSLTSIPFSSTVVLLSFVPVIACVCLHYFLNHNVTGRKMAYVAVCIKTGLTSGYYIHLWPWIFKICIQCNNSIYILSNFQHQRLNPWHDWHRRPLVYQPATALTFTCSNCSQYRNEC</sequence>
<name>A0AAD8ALH8_DIPPU</name>
<keyword evidence="1" id="KW-1133">Transmembrane helix</keyword>
<gene>
    <name evidence="2" type="ORF">L9F63_000493</name>
</gene>
<proteinExistence type="predicted"/>
<keyword evidence="1" id="KW-0812">Transmembrane</keyword>
<dbReference type="AlphaFoldDB" id="A0AAD8ALH8"/>
<reference evidence="2" key="1">
    <citation type="journal article" date="2023" name="IScience">
        <title>Live-bearing cockroach genome reveals convergent evolutionary mechanisms linked to viviparity in insects and beyond.</title>
        <authorList>
            <person name="Fouks B."/>
            <person name="Harrison M.C."/>
            <person name="Mikhailova A.A."/>
            <person name="Marchal E."/>
            <person name="English S."/>
            <person name="Carruthers M."/>
            <person name="Jennings E.C."/>
            <person name="Chiamaka E.L."/>
            <person name="Frigard R.A."/>
            <person name="Pippel M."/>
            <person name="Attardo G.M."/>
            <person name="Benoit J.B."/>
            <person name="Bornberg-Bauer E."/>
            <person name="Tobe S.S."/>
        </authorList>
    </citation>
    <scope>NUCLEOTIDE SEQUENCE</scope>
    <source>
        <strain evidence="2">Stay&amp;Tobe</strain>
    </source>
</reference>
<feature type="transmembrane region" description="Helical" evidence="1">
    <location>
        <begin position="86"/>
        <end position="104"/>
    </location>
</feature>
<protein>
    <submittedName>
        <fullName evidence="2">Uncharacterized protein</fullName>
    </submittedName>
</protein>
<accession>A0AAD8ALH8</accession>
<dbReference type="EMBL" id="JASPKZ010000021">
    <property type="protein sequence ID" value="KAJ9601355.1"/>
    <property type="molecule type" value="Genomic_DNA"/>
</dbReference>
<evidence type="ECO:0000256" key="1">
    <source>
        <dbReference type="SAM" id="Phobius"/>
    </source>
</evidence>
<feature type="non-terminal residue" evidence="2">
    <location>
        <position position="1"/>
    </location>
</feature>
<keyword evidence="1" id="KW-0472">Membrane</keyword>
<feature type="non-terminal residue" evidence="2">
    <location>
        <position position="191"/>
    </location>
</feature>